<evidence type="ECO:0000256" key="2">
    <source>
        <dbReference type="ARBA" id="ARBA00022630"/>
    </source>
</evidence>
<reference evidence="7" key="1">
    <citation type="submission" date="2018-05" db="EMBL/GenBank/DDBJ databases">
        <authorList>
            <person name="Lanie J.A."/>
            <person name="Ng W.-L."/>
            <person name="Kazmierczak K.M."/>
            <person name="Andrzejewski T.M."/>
            <person name="Davidsen T.M."/>
            <person name="Wayne K.J."/>
            <person name="Tettelin H."/>
            <person name="Glass J.I."/>
            <person name="Rusch D."/>
            <person name="Podicherti R."/>
            <person name="Tsui H.-C.T."/>
            <person name="Winkler M.E."/>
        </authorList>
    </citation>
    <scope>NUCLEOTIDE SEQUENCE</scope>
</reference>
<dbReference type="AlphaFoldDB" id="A0A382BIG8"/>
<evidence type="ECO:0000256" key="1">
    <source>
        <dbReference type="ARBA" id="ARBA00001974"/>
    </source>
</evidence>
<comment type="cofactor">
    <cofactor evidence="1">
        <name>FAD</name>
        <dbReference type="ChEBI" id="CHEBI:57692"/>
    </cofactor>
</comment>
<evidence type="ECO:0000256" key="5">
    <source>
        <dbReference type="ARBA" id="ARBA00037941"/>
    </source>
</evidence>
<dbReference type="PANTHER" id="PTHR43104:SF2">
    <property type="entry name" value="L-2-HYDROXYGLUTARATE DEHYDROGENASE, MITOCHONDRIAL"/>
    <property type="match status" value="1"/>
</dbReference>
<evidence type="ECO:0000259" key="6">
    <source>
        <dbReference type="Pfam" id="PF01266"/>
    </source>
</evidence>
<dbReference type="InterPro" id="IPR006076">
    <property type="entry name" value="FAD-dep_OxRdtase"/>
</dbReference>
<sequence length="231" mass="26131">MALINTTHKPDFLIIGAGIIGLSVALELKKQFSDSKITIIDKEKNLGAHASGRNSGVLHAGFYYSDNSLKAKLCRNGNAYWHSYCLEKKLKINQCGKIVIARNEDEIDRLDELYRRGQKNSVELELITEKQAKEIEPNINTFVRALFSPTTATIDPHEILASISKDVLNANIEIIYNRKFLKKIENIIITNNGCFEPGYLINASGLYADVIAREYDFSREYKILPFKGLYL</sequence>
<protein>
    <recommendedName>
        <fullName evidence="6">FAD dependent oxidoreductase domain-containing protein</fullName>
    </recommendedName>
</protein>
<dbReference type="PANTHER" id="PTHR43104">
    <property type="entry name" value="L-2-HYDROXYGLUTARATE DEHYDROGENASE, MITOCHONDRIAL"/>
    <property type="match status" value="1"/>
</dbReference>
<dbReference type="Pfam" id="PF01266">
    <property type="entry name" value="DAO"/>
    <property type="match status" value="1"/>
</dbReference>
<dbReference type="InterPro" id="IPR036188">
    <property type="entry name" value="FAD/NAD-bd_sf"/>
</dbReference>
<comment type="similarity">
    <text evidence="5">Belongs to the L2HGDH family.</text>
</comment>
<dbReference type="EMBL" id="UINC01029748">
    <property type="protein sequence ID" value="SVB12987.1"/>
    <property type="molecule type" value="Genomic_DNA"/>
</dbReference>
<dbReference type="Gene3D" id="3.50.50.60">
    <property type="entry name" value="FAD/NAD(P)-binding domain"/>
    <property type="match status" value="1"/>
</dbReference>
<dbReference type="SUPFAM" id="SSF51905">
    <property type="entry name" value="FAD/NAD(P)-binding domain"/>
    <property type="match status" value="1"/>
</dbReference>
<feature type="non-terminal residue" evidence="7">
    <location>
        <position position="231"/>
    </location>
</feature>
<name>A0A382BIG8_9ZZZZ</name>
<evidence type="ECO:0000256" key="3">
    <source>
        <dbReference type="ARBA" id="ARBA00022827"/>
    </source>
</evidence>
<proteinExistence type="inferred from homology"/>
<evidence type="ECO:0000313" key="7">
    <source>
        <dbReference type="EMBL" id="SVB12987.1"/>
    </source>
</evidence>
<gene>
    <name evidence="7" type="ORF">METZ01_LOCUS165841</name>
</gene>
<keyword evidence="4" id="KW-0560">Oxidoreductase</keyword>
<accession>A0A382BIG8</accession>
<dbReference type="GO" id="GO:0047545">
    <property type="term" value="F:(S)-2-hydroxyglutarate dehydrogenase activity"/>
    <property type="evidence" value="ECO:0007669"/>
    <property type="project" value="TreeGrafter"/>
</dbReference>
<evidence type="ECO:0000256" key="4">
    <source>
        <dbReference type="ARBA" id="ARBA00023002"/>
    </source>
</evidence>
<dbReference type="Gene3D" id="3.30.9.10">
    <property type="entry name" value="D-Amino Acid Oxidase, subunit A, domain 2"/>
    <property type="match status" value="1"/>
</dbReference>
<organism evidence="7">
    <name type="scientific">marine metagenome</name>
    <dbReference type="NCBI Taxonomy" id="408172"/>
    <lineage>
        <taxon>unclassified sequences</taxon>
        <taxon>metagenomes</taxon>
        <taxon>ecological metagenomes</taxon>
    </lineage>
</organism>
<feature type="domain" description="FAD dependent oxidoreductase" evidence="6">
    <location>
        <begin position="11"/>
        <end position="231"/>
    </location>
</feature>
<keyword evidence="2" id="KW-0285">Flavoprotein</keyword>
<keyword evidence="3" id="KW-0274">FAD</keyword>